<keyword evidence="8 9" id="KW-0472">Membrane</keyword>
<dbReference type="HAMAP" id="MF_01937">
    <property type="entry name" value="MenA_1"/>
    <property type="match status" value="1"/>
</dbReference>
<feature type="transmembrane region" description="Helical" evidence="9">
    <location>
        <begin position="145"/>
        <end position="163"/>
    </location>
</feature>
<dbReference type="Gene3D" id="1.10.357.140">
    <property type="entry name" value="UbiA prenyltransferase"/>
    <property type="match status" value="1"/>
</dbReference>
<dbReference type="InterPro" id="IPR000537">
    <property type="entry name" value="UbiA_prenyltransferase"/>
</dbReference>
<gene>
    <name evidence="10" type="ORF">UFOPK3610_00710</name>
</gene>
<evidence type="ECO:0000313" key="10">
    <source>
        <dbReference type="EMBL" id="CAB4909846.1"/>
    </source>
</evidence>
<sequence>MATAAEWWHGARPRTLPAAIAPVFVGTGIAIGAGAANWTRAGLALIVALLLQVGVNYANDYSDGIRGTDQERVGPIRLVGQGRATPRAVRTAALLSLASAGVIGALLIALTGEWWLFIVGAACILAAWFYTGGRRPYGYLGLGEVFVLVFFGIVPVVGTAYVQMAQMPASAWIAGVGIGLVSCAILVTNNLRDIPSDAASGKITLAVRLGDRGTRVLYVCLLSAALLAIPVLAGIGVANVGSGSGWWPLLALASFIQAIGPLGLITGGATGRDLVPALKGTGTLLLVYGALLGLGLALGGVSPSW</sequence>
<reference evidence="10" key="1">
    <citation type="submission" date="2020-05" db="EMBL/GenBank/DDBJ databases">
        <authorList>
            <person name="Chiriac C."/>
            <person name="Salcher M."/>
            <person name="Ghai R."/>
            <person name="Kavagutti S V."/>
        </authorList>
    </citation>
    <scope>NUCLEOTIDE SEQUENCE</scope>
</reference>
<dbReference type="InterPro" id="IPR044878">
    <property type="entry name" value="UbiA_sf"/>
</dbReference>
<feature type="transmembrane region" description="Helical" evidence="9">
    <location>
        <begin position="246"/>
        <end position="270"/>
    </location>
</feature>
<proteinExistence type="inferred from homology"/>
<organism evidence="10">
    <name type="scientific">freshwater metagenome</name>
    <dbReference type="NCBI Taxonomy" id="449393"/>
    <lineage>
        <taxon>unclassified sequences</taxon>
        <taxon>metagenomes</taxon>
        <taxon>ecological metagenomes</taxon>
    </lineage>
</organism>
<feature type="transmembrane region" description="Helical" evidence="9">
    <location>
        <begin position="16"/>
        <end position="35"/>
    </location>
</feature>
<evidence type="ECO:0000256" key="9">
    <source>
        <dbReference type="SAM" id="Phobius"/>
    </source>
</evidence>
<dbReference type="PANTHER" id="PTHR13929:SF0">
    <property type="entry name" value="UBIA PRENYLTRANSFERASE DOMAIN-CONTAINING PROTEIN 1"/>
    <property type="match status" value="1"/>
</dbReference>
<evidence type="ECO:0000256" key="7">
    <source>
        <dbReference type="ARBA" id="ARBA00022989"/>
    </source>
</evidence>
<keyword evidence="3" id="KW-0474">Menaquinone biosynthesis</keyword>
<keyword evidence="6 9" id="KW-0812">Transmembrane</keyword>
<feature type="transmembrane region" description="Helical" evidence="9">
    <location>
        <begin position="88"/>
        <end position="108"/>
    </location>
</feature>
<dbReference type="EMBL" id="CAFBMR010000019">
    <property type="protein sequence ID" value="CAB4909846.1"/>
    <property type="molecule type" value="Genomic_DNA"/>
</dbReference>
<protein>
    <submittedName>
        <fullName evidence="10">Unannotated protein</fullName>
    </submittedName>
</protein>
<feature type="transmembrane region" description="Helical" evidence="9">
    <location>
        <begin position="169"/>
        <end position="187"/>
    </location>
</feature>
<name>A0A6J7GS98_9ZZZZ</name>
<dbReference type="GO" id="GO:0009234">
    <property type="term" value="P:menaquinone biosynthetic process"/>
    <property type="evidence" value="ECO:0007669"/>
    <property type="project" value="UniProtKB-UniPathway"/>
</dbReference>
<feature type="transmembrane region" description="Helical" evidence="9">
    <location>
        <begin position="282"/>
        <end position="301"/>
    </location>
</feature>
<dbReference type="AlphaFoldDB" id="A0A6J7GS98"/>
<evidence type="ECO:0000256" key="1">
    <source>
        <dbReference type="ARBA" id="ARBA00004141"/>
    </source>
</evidence>
<evidence type="ECO:0000256" key="8">
    <source>
        <dbReference type="ARBA" id="ARBA00023136"/>
    </source>
</evidence>
<comment type="subcellular location">
    <subcellularLocation>
        <location evidence="1">Membrane</location>
        <topology evidence="1">Multi-pass membrane protein</topology>
    </subcellularLocation>
</comment>
<keyword evidence="4" id="KW-1003">Cell membrane</keyword>
<evidence type="ECO:0000256" key="4">
    <source>
        <dbReference type="ARBA" id="ARBA00022475"/>
    </source>
</evidence>
<evidence type="ECO:0000256" key="2">
    <source>
        <dbReference type="ARBA" id="ARBA00004863"/>
    </source>
</evidence>
<evidence type="ECO:0000256" key="5">
    <source>
        <dbReference type="ARBA" id="ARBA00022679"/>
    </source>
</evidence>
<dbReference type="GO" id="GO:0046428">
    <property type="term" value="F:1,4-dihydroxy-2-naphthoate polyprenyltransferase activity"/>
    <property type="evidence" value="ECO:0007669"/>
    <property type="project" value="InterPro"/>
</dbReference>
<keyword evidence="5" id="KW-0808">Transferase</keyword>
<dbReference type="InterPro" id="IPR026046">
    <property type="entry name" value="UBIAD1"/>
</dbReference>
<feature type="transmembrane region" description="Helical" evidence="9">
    <location>
        <begin position="114"/>
        <end position="133"/>
    </location>
</feature>
<dbReference type="Pfam" id="PF01040">
    <property type="entry name" value="UbiA"/>
    <property type="match status" value="1"/>
</dbReference>
<keyword evidence="7 9" id="KW-1133">Transmembrane helix</keyword>
<evidence type="ECO:0000256" key="6">
    <source>
        <dbReference type="ARBA" id="ARBA00022692"/>
    </source>
</evidence>
<comment type="pathway">
    <text evidence="2">Quinol/quinone metabolism; menaquinone biosynthesis.</text>
</comment>
<dbReference type="PANTHER" id="PTHR13929">
    <property type="entry name" value="1,4-DIHYDROXY-2-NAPHTHOATE OCTAPRENYLTRANSFERASE"/>
    <property type="match status" value="1"/>
</dbReference>
<dbReference type="CDD" id="cd13962">
    <property type="entry name" value="PT_UbiA_UBIAD1"/>
    <property type="match status" value="1"/>
</dbReference>
<dbReference type="UniPathway" id="UPA00079"/>
<evidence type="ECO:0000256" key="3">
    <source>
        <dbReference type="ARBA" id="ARBA00022428"/>
    </source>
</evidence>
<accession>A0A6J7GS98</accession>
<dbReference type="GO" id="GO:0042371">
    <property type="term" value="P:vitamin K biosynthetic process"/>
    <property type="evidence" value="ECO:0007669"/>
    <property type="project" value="TreeGrafter"/>
</dbReference>
<dbReference type="GO" id="GO:0016020">
    <property type="term" value="C:membrane"/>
    <property type="evidence" value="ECO:0007669"/>
    <property type="project" value="UniProtKB-SubCell"/>
</dbReference>
<feature type="transmembrane region" description="Helical" evidence="9">
    <location>
        <begin position="216"/>
        <end position="240"/>
    </location>
</feature>
<dbReference type="InterPro" id="IPR004657">
    <property type="entry name" value="MenA"/>
</dbReference>
<dbReference type="NCBIfam" id="TIGR00751">
    <property type="entry name" value="menA"/>
    <property type="match status" value="1"/>
</dbReference>
<dbReference type="NCBIfam" id="NF004751">
    <property type="entry name" value="PRK06080.1-3"/>
    <property type="match status" value="1"/>
</dbReference>
<dbReference type="PIRSF" id="PIRSF005355">
    <property type="entry name" value="UBIAD1"/>
    <property type="match status" value="1"/>
</dbReference>